<accession>A0A8H7UYN3</accession>
<sequence length="148" mass="17265">MKLITYVKNKSRKNQKVYPNIATSIMKSVLLPVVPRSIREEYVRPDTIRIFVPPEEDYESDVEQKLESERKAVKDKYKKKTIKKVVGKIKNETGQVTYKIIWSGHRHNDVELVPSKGLQDHPDWALVEAFEYYTAKNQRNGINSSDMI</sequence>
<reference evidence="1" key="1">
    <citation type="submission" date="2020-12" db="EMBL/GenBank/DDBJ databases">
        <title>Metabolic potential, ecology and presence of endohyphal bacteria is reflected in genomic diversity of Mucoromycotina.</title>
        <authorList>
            <person name="Muszewska A."/>
            <person name="Okrasinska A."/>
            <person name="Steczkiewicz K."/>
            <person name="Drgas O."/>
            <person name="Orlowska M."/>
            <person name="Perlinska-Lenart U."/>
            <person name="Aleksandrzak-Piekarczyk T."/>
            <person name="Szatraj K."/>
            <person name="Zielenkiewicz U."/>
            <person name="Pilsyk S."/>
            <person name="Malc E."/>
            <person name="Mieczkowski P."/>
            <person name="Kruszewska J.S."/>
            <person name="Biernat P."/>
            <person name="Pawlowska J."/>
        </authorList>
    </citation>
    <scope>NUCLEOTIDE SEQUENCE</scope>
    <source>
        <strain evidence="1">WA0000017839</strain>
    </source>
</reference>
<dbReference type="EMBL" id="JAEPRD010000173">
    <property type="protein sequence ID" value="KAG2195309.1"/>
    <property type="molecule type" value="Genomic_DNA"/>
</dbReference>
<keyword evidence="2" id="KW-1185">Reference proteome</keyword>
<dbReference type="AlphaFoldDB" id="A0A8H7UYN3"/>
<dbReference type="OrthoDB" id="2251949at2759"/>
<gene>
    <name evidence="1" type="ORF">INT47_000462</name>
</gene>
<organism evidence="1 2">
    <name type="scientific">Mucor saturninus</name>
    <dbReference type="NCBI Taxonomy" id="64648"/>
    <lineage>
        <taxon>Eukaryota</taxon>
        <taxon>Fungi</taxon>
        <taxon>Fungi incertae sedis</taxon>
        <taxon>Mucoromycota</taxon>
        <taxon>Mucoromycotina</taxon>
        <taxon>Mucoromycetes</taxon>
        <taxon>Mucorales</taxon>
        <taxon>Mucorineae</taxon>
        <taxon>Mucoraceae</taxon>
        <taxon>Mucor</taxon>
    </lineage>
</organism>
<evidence type="ECO:0008006" key="3">
    <source>
        <dbReference type="Google" id="ProtNLM"/>
    </source>
</evidence>
<evidence type="ECO:0000313" key="1">
    <source>
        <dbReference type="EMBL" id="KAG2195309.1"/>
    </source>
</evidence>
<dbReference type="Proteomes" id="UP000603453">
    <property type="component" value="Unassembled WGS sequence"/>
</dbReference>
<protein>
    <recommendedName>
        <fullName evidence="3">Chromo domain-containing protein</fullName>
    </recommendedName>
</protein>
<name>A0A8H7UYN3_9FUNG</name>
<comment type="caution">
    <text evidence="1">The sequence shown here is derived from an EMBL/GenBank/DDBJ whole genome shotgun (WGS) entry which is preliminary data.</text>
</comment>
<evidence type="ECO:0000313" key="2">
    <source>
        <dbReference type="Proteomes" id="UP000603453"/>
    </source>
</evidence>
<proteinExistence type="predicted"/>